<organism evidence="2 3">
    <name type="scientific">Mesorhizobium retamae</name>
    <dbReference type="NCBI Taxonomy" id="2912854"/>
    <lineage>
        <taxon>Bacteria</taxon>
        <taxon>Pseudomonadati</taxon>
        <taxon>Pseudomonadota</taxon>
        <taxon>Alphaproteobacteria</taxon>
        <taxon>Hyphomicrobiales</taxon>
        <taxon>Phyllobacteriaceae</taxon>
        <taxon>Mesorhizobium</taxon>
    </lineage>
</organism>
<feature type="compositionally biased region" description="Polar residues" evidence="1">
    <location>
        <begin position="110"/>
        <end position="119"/>
    </location>
</feature>
<comment type="caution">
    <text evidence="2">The sequence shown here is derived from an EMBL/GenBank/DDBJ whole genome shotgun (WGS) entry which is preliminary data.</text>
</comment>
<name>A0ABS9QJR9_9HYPH</name>
<dbReference type="Proteomes" id="UP001201701">
    <property type="component" value="Unassembled WGS sequence"/>
</dbReference>
<feature type="region of interest" description="Disordered" evidence="1">
    <location>
        <begin position="107"/>
        <end position="130"/>
    </location>
</feature>
<keyword evidence="3" id="KW-1185">Reference proteome</keyword>
<gene>
    <name evidence="2" type="ORF">L4923_18755</name>
</gene>
<protein>
    <recommendedName>
        <fullName evidence="4">Terminase</fullName>
    </recommendedName>
</protein>
<evidence type="ECO:0000256" key="1">
    <source>
        <dbReference type="SAM" id="MobiDB-lite"/>
    </source>
</evidence>
<reference evidence="2 3" key="1">
    <citation type="submission" date="2022-02" db="EMBL/GenBank/DDBJ databases">
        <title>Draft genome sequence of Mezorhizobium retamae strain IRAMC:0171 isolated from Retama raetam nodules.</title>
        <authorList>
            <person name="Bengaied R."/>
            <person name="Sbissi I."/>
            <person name="Huber K."/>
            <person name="Ghodbane F."/>
            <person name="Nouioui I."/>
            <person name="Tarhouni M."/>
            <person name="Gtari M."/>
        </authorList>
    </citation>
    <scope>NUCLEOTIDE SEQUENCE [LARGE SCALE GENOMIC DNA]</scope>
    <source>
        <strain evidence="2 3">IRAMC:0171</strain>
    </source>
</reference>
<dbReference type="RefSeq" id="WP_239367871.1">
    <property type="nucleotide sequence ID" value="NZ_JAKREW010000020.1"/>
</dbReference>
<accession>A0ABS9QJR9</accession>
<evidence type="ECO:0000313" key="2">
    <source>
        <dbReference type="EMBL" id="MCG7507073.1"/>
    </source>
</evidence>
<evidence type="ECO:0000313" key="3">
    <source>
        <dbReference type="Proteomes" id="UP001201701"/>
    </source>
</evidence>
<dbReference type="EMBL" id="JAKREW010000020">
    <property type="protein sequence ID" value="MCG7507073.1"/>
    <property type="molecule type" value="Genomic_DNA"/>
</dbReference>
<evidence type="ECO:0008006" key="4">
    <source>
        <dbReference type="Google" id="ProtNLM"/>
    </source>
</evidence>
<feature type="compositionally biased region" description="Acidic residues" evidence="1">
    <location>
        <begin position="120"/>
        <end position="130"/>
    </location>
</feature>
<feature type="region of interest" description="Disordered" evidence="1">
    <location>
        <begin position="1"/>
        <end position="27"/>
    </location>
</feature>
<proteinExistence type="predicted"/>
<sequence>MARARTPKAKADITGQSVKQKRKFDARKEPKVLAGVGEPYEWLSDNAKKAWREIAAEIPWLNQSHRGLLSVAAKLRGRMMGDSSNGESDLGIQGLSLYQVCLGKMGATPSDASKVTLPSNDEDDEDDLDD</sequence>